<feature type="binding site" evidence="2">
    <location>
        <position position="8"/>
    </location>
    <ligand>
        <name>Zn(2+)</name>
        <dbReference type="ChEBI" id="CHEBI:29105"/>
        <label>1</label>
    </ligand>
</feature>
<feature type="binding site" evidence="2">
    <location>
        <position position="60"/>
    </location>
    <ligand>
        <name>Zn(2+)</name>
        <dbReference type="ChEBI" id="CHEBI:29105"/>
        <label>2</label>
    </ligand>
</feature>
<dbReference type="Pfam" id="PF04951">
    <property type="entry name" value="Peptidase_M55"/>
    <property type="match status" value="1"/>
</dbReference>
<keyword evidence="2" id="KW-0479">Metal-binding</keyword>
<dbReference type="Proteomes" id="UP000671879">
    <property type="component" value="Chromosome"/>
</dbReference>
<keyword evidence="4" id="KW-1185">Reference proteome</keyword>
<reference evidence="4" key="1">
    <citation type="submission" date="2021-04" db="EMBL/GenBank/DDBJ databases">
        <title>A novel Synergistetes isolate from a pyrite-forming mixed culture.</title>
        <authorList>
            <person name="Bunk B."/>
            <person name="Sproer C."/>
            <person name="Spring S."/>
            <person name="Pester M."/>
        </authorList>
    </citation>
    <scope>NUCLEOTIDE SEQUENCE [LARGE SCALE GENOMIC DNA]</scope>
    <source>
        <strain evidence="4">J.5.4.2-T.3.5.2</strain>
    </source>
</reference>
<proteinExistence type="predicted"/>
<feature type="active site" description="Nucleophile" evidence="1">
    <location>
        <position position="115"/>
    </location>
</feature>
<evidence type="ECO:0000313" key="3">
    <source>
        <dbReference type="EMBL" id="QTX32488.1"/>
    </source>
</evidence>
<keyword evidence="2" id="KW-0862">Zinc</keyword>
<dbReference type="RefSeq" id="WP_274373723.1">
    <property type="nucleotide sequence ID" value="NZ_CP072943.1"/>
</dbReference>
<feature type="binding site" evidence="2">
    <location>
        <position position="133"/>
    </location>
    <ligand>
        <name>Zn(2+)</name>
        <dbReference type="ChEBI" id="CHEBI:29105"/>
        <label>2</label>
    </ligand>
</feature>
<dbReference type="Gene3D" id="3.30.1360.130">
    <property type="entry name" value="Dipeptide transport protein"/>
    <property type="match status" value="1"/>
</dbReference>
<sequence>MKIYVSCDMEGATGVVRWEQVSADKADYAFGCAMQRHDLLAVVEAAFEFGATEILVNDSHARMINLDVRQLPKGVTVVSGAGKPLSMVEAVEGADRAFFVAYHAMAGTARAVLDHTMSGDAFEVTLDGIAVGETGFNAAVAGHFGVPVGLVTGDEALCREARALLGDELVVCSVKEGLGRQAARVLTPEVTAQKLRTAVREALQGGKTPRPFRAGSPCQVGLTVLNSAQGDAVDNLPGTVRHSGRTFSFRAGDVVEGYRWFRAALALAGTVGR</sequence>
<name>A0A9Q7AND4_9BACT</name>
<dbReference type="EMBL" id="CP072943">
    <property type="protein sequence ID" value="QTX32488.1"/>
    <property type="molecule type" value="Genomic_DNA"/>
</dbReference>
<accession>A0A9Q7AND4</accession>
<dbReference type="InterPro" id="IPR007035">
    <property type="entry name" value="Peptidase_M55"/>
</dbReference>
<organism evidence="3 4">
    <name type="scientific">Aminithiophilus ramosus</name>
    <dbReference type="NCBI Taxonomy" id="3029084"/>
    <lineage>
        <taxon>Bacteria</taxon>
        <taxon>Thermotogati</taxon>
        <taxon>Synergistota</taxon>
        <taxon>Synergistia</taxon>
        <taxon>Synergistales</taxon>
        <taxon>Aminithiophilaceae</taxon>
        <taxon>Aminithiophilus</taxon>
    </lineage>
</organism>
<evidence type="ECO:0000256" key="1">
    <source>
        <dbReference type="PIRSR" id="PIRSR015853-1"/>
    </source>
</evidence>
<dbReference type="InterPro" id="IPR027476">
    <property type="entry name" value="DppA_N"/>
</dbReference>
<dbReference type="Gene3D" id="3.40.50.10780">
    <property type="entry name" value="Dipeptide transport protein"/>
    <property type="match status" value="1"/>
</dbReference>
<dbReference type="GO" id="GO:0046872">
    <property type="term" value="F:metal ion binding"/>
    <property type="evidence" value="ECO:0007669"/>
    <property type="project" value="UniProtKB-KW"/>
</dbReference>
<evidence type="ECO:0000256" key="2">
    <source>
        <dbReference type="PIRSR" id="PIRSR015853-2"/>
    </source>
</evidence>
<evidence type="ECO:0000313" key="4">
    <source>
        <dbReference type="Proteomes" id="UP000671879"/>
    </source>
</evidence>
<dbReference type="InterPro" id="IPR036177">
    <property type="entry name" value="Peptidase_M55_sf"/>
</dbReference>
<gene>
    <name evidence="3" type="ORF">KAR29_00615</name>
</gene>
<dbReference type="SUPFAM" id="SSF63992">
    <property type="entry name" value="Dipeptide transport protein"/>
    <property type="match status" value="1"/>
</dbReference>
<dbReference type="PIRSF" id="PIRSF015853">
    <property type="entry name" value="Pep_DppA"/>
    <property type="match status" value="1"/>
</dbReference>
<feature type="binding site" evidence="2">
    <location>
        <position position="10"/>
    </location>
    <ligand>
        <name>Zn(2+)</name>
        <dbReference type="ChEBI" id="CHEBI:29105"/>
        <label>1</label>
    </ligand>
</feature>
<feature type="binding site" evidence="2">
    <location>
        <position position="8"/>
    </location>
    <ligand>
        <name>Zn(2+)</name>
        <dbReference type="ChEBI" id="CHEBI:29105"/>
        <label>2</label>
    </ligand>
</feature>
<dbReference type="CDD" id="cd08663">
    <property type="entry name" value="DAP_dppA_1"/>
    <property type="match status" value="1"/>
</dbReference>
<protein>
    <submittedName>
        <fullName evidence="3">M55 family metallopeptidase</fullName>
    </submittedName>
</protein>
<dbReference type="KEGG" id="aram:KAR29_00615"/>
<dbReference type="AlphaFoldDB" id="A0A9Q7AND4"/>
<feature type="binding site" evidence="2">
    <location>
        <position position="103"/>
    </location>
    <ligand>
        <name>Zn(2+)</name>
        <dbReference type="ChEBI" id="CHEBI:29105"/>
        <label>2</label>
    </ligand>
</feature>